<sequence>SSEVCASLAKKYSNINFVDFKKNRGLAEVINYCIKNGKGKYIARLNQDDLMLPNRLEEQVNFLENNPEVVVVGSWITLFKNNGEDQVLEYMPDDKSIKKTWYFVGPHADPTTMYRRAVAIKAGYYEQKYWPADDSHFWFKMGYHGKLANIQKPLVRVLWHDDAGSLLYARKMAVNLYKARVDAHNNYVPAPFYLRMYWVMQMLAGLILPPKLVWVIFRLIKRTLPKLVKAK</sequence>
<comment type="similarity">
    <text evidence="1">Belongs to the glycosyltransferase 2 family.</text>
</comment>
<dbReference type="EC" id="2.4.-.-" evidence="6"/>
<dbReference type="SUPFAM" id="SSF53448">
    <property type="entry name" value="Nucleotide-diphospho-sugar transferases"/>
    <property type="match status" value="1"/>
</dbReference>
<evidence type="ECO:0000259" key="5">
    <source>
        <dbReference type="Pfam" id="PF00535"/>
    </source>
</evidence>
<feature type="domain" description="Glycosyltransferase 2-like" evidence="5">
    <location>
        <begin position="2"/>
        <end position="118"/>
    </location>
</feature>
<dbReference type="PANTHER" id="PTHR43685">
    <property type="entry name" value="GLYCOSYLTRANSFERASE"/>
    <property type="match status" value="1"/>
</dbReference>
<dbReference type="AlphaFoldDB" id="A0A955J210"/>
<proteinExistence type="inferred from homology"/>
<dbReference type="InterPro" id="IPR029044">
    <property type="entry name" value="Nucleotide-diphossugar_trans"/>
</dbReference>
<dbReference type="InterPro" id="IPR050834">
    <property type="entry name" value="Glycosyltransf_2"/>
</dbReference>
<reference evidence="6" key="2">
    <citation type="journal article" date="2021" name="Microbiome">
        <title>Successional dynamics and alternative stable states in a saline activated sludge microbial community over 9 years.</title>
        <authorList>
            <person name="Wang Y."/>
            <person name="Ye J."/>
            <person name="Ju F."/>
            <person name="Liu L."/>
            <person name="Boyd J.A."/>
            <person name="Deng Y."/>
            <person name="Parks D.H."/>
            <person name="Jiang X."/>
            <person name="Yin X."/>
            <person name="Woodcroft B.J."/>
            <person name="Tyson G.W."/>
            <person name="Hugenholtz P."/>
            <person name="Polz M.F."/>
            <person name="Zhang T."/>
        </authorList>
    </citation>
    <scope>NUCLEOTIDE SEQUENCE</scope>
    <source>
        <strain evidence="6">HKST-UBA79</strain>
    </source>
</reference>
<dbReference type="EMBL" id="JAGQNX010000005">
    <property type="protein sequence ID" value="MCA9307907.1"/>
    <property type="molecule type" value="Genomic_DNA"/>
</dbReference>
<protein>
    <submittedName>
        <fullName evidence="6">Glycosyltransferase</fullName>
        <ecNumber evidence="6">2.4.-.-</ecNumber>
    </submittedName>
</protein>
<dbReference type="InterPro" id="IPR001173">
    <property type="entry name" value="Glyco_trans_2-like"/>
</dbReference>
<keyword evidence="3 6" id="KW-0808">Transferase</keyword>
<dbReference type="GO" id="GO:0016757">
    <property type="term" value="F:glycosyltransferase activity"/>
    <property type="evidence" value="ECO:0007669"/>
    <property type="project" value="UniProtKB-KW"/>
</dbReference>
<keyword evidence="4" id="KW-0812">Transmembrane</keyword>
<dbReference type="Proteomes" id="UP000740557">
    <property type="component" value="Unassembled WGS sequence"/>
</dbReference>
<dbReference type="PANTHER" id="PTHR43685:SF5">
    <property type="entry name" value="GLYCOSYLTRANSFERASE EPSE-RELATED"/>
    <property type="match status" value="1"/>
</dbReference>
<dbReference type="Pfam" id="PF00535">
    <property type="entry name" value="Glycos_transf_2"/>
    <property type="match status" value="1"/>
</dbReference>
<reference evidence="6" key="1">
    <citation type="submission" date="2020-04" db="EMBL/GenBank/DDBJ databases">
        <authorList>
            <person name="Zhang T."/>
        </authorList>
    </citation>
    <scope>NUCLEOTIDE SEQUENCE</scope>
    <source>
        <strain evidence="6">HKST-UBA79</strain>
    </source>
</reference>
<organism evidence="6 7">
    <name type="scientific">candidate division WWE3 bacterium</name>
    <dbReference type="NCBI Taxonomy" id="2053526"/>
    <lineage>
        <taxon>Bacteria</taxon>
        <taxon>Katanobacteria</taxon>
    </lineage>
</organism>
<evidence type="ECO:0000256" key="3">
    <source>
        <dbReference type="ARBA" id="ARBA00022679"/>
    </source>
</evidence>
<keyword evidence="2 6" id="KW-0328">Glycosyltransferase</keyword>
<comment type="caution">
    <text evidence="6">The sequence shown here is derived from an EMBL/GenBank/DDBJ whole genome shotgun (WGS) entry which is preliminary data.</text>
</comment>
<evidence type="ECO:0000256" key="1">
    <source>
        <dbReference type="ARBA" id="ARBA00006739"/>
    </source>
</evidence>
<gene>
    <name evidence="6" type="ORF">KC980_00170</name>
</gene>
<accession>A0A955J210</accession>
<feature type="non-terminal residue" evidence="6">
    <location>
        <position position="1"/>
    </location>
</feature>
<evidence type="ECO:0000256" key="2">
    <source>
        <dbReference type="ARBA" id="ARBA00022676"/>
    </source>
</evidence>
<evidence type="ECO:0000313" key="7">
    <source>
        <dbReference type="Proteomes" id="UP000740557"/>
    </source>
</evidence>
<dbReference type="Gene3D" id="3.90.550.10">
    <property type="entry name" value="Spore Coat Polysaccharide Biosynthesis Protein SpsA, Chain A"/>
    <property type="match status" value="1"/>
</dbReference>
<name>A0A955J210_UNCKA</name>
<keyword evidence="4" id="KW-0472">Membrane</keyword>
<keyword evidence="4" id="KW-1133">Transmembrane helix</keyword>
<evidence type="ECO:0000313" key="6">
    <source>
        <dbReference type="EMBL" id="MCA9307907.1"/>
    </source>
</evidence>
<evidence type="ECO:0000256" key="4">
    <source>
        <dbReference type="SAM" id="Phobius"/>
    </source>
</evidence>
<feature type="transmembrane region" description="Helical" evidence="4">
    <location>
        <begin position="196"/>
        <end position="217"/>
    </location>
</feature>